<dbReference type="Proteomes" id="UP001269402">
    <property type="component" value="Unassembled WGS sequence"/>
</dbReference>
<keyword evidence="1" id="KW-1133">Transmembrane helix</keyword>
<gene>
    <name evidence="2" type="ORF">RJJ37_13080</name>
</gene>
<organism evidence="2 3">
    <name type="scientific">Rhizobium redzepovicii</name>
    <dbReference type="NCBI Taxonomy" id="2867518"/>
    <lineage>
        <taxon>Bacteria</taxon>
        <taxon>Pseudomonadati</taxon>
        <taxon>Pseudomonadota</taxon>
        <taxon>Alphaproteobacteria</taxon>
        <taxon>Hyphomicrobiales</taxon>
        <taxon>Rhizobiaceae</taxon>
        <taxon>Rhizobium/Agrobacterium group</taxon>
        <taxon>Rhizobium</taxon>
    </lineage>
</organism>
<keyword evidence="1" id="KW-0472">Membrane</keyword>
<dbReference type="EMBL" id="JAVLSH010000004">
    <property type="protein sequence ID" value="MDR9760562.1"/>
    <property type="molecule type" value="Genomic_DNA"/>
</dbReference>
<evidence type="ECO:0000313" key="3">
    <source>
        <dbReference type="Proteomes" id="UP001269402"/>
    </source>
</evidence>
<dbReference type="AlphaFoldDB" id="A0AAW8P0H7"/>
<keyword evidence="3" id="KW-1185">Reference proteome</keyword>
<comment type="caution">
    <text evidence="2">The sequence shown here is derived from an EMBL/GenBank/DDBJ whole genome shotgun (WGS) entry which is preliminary data.</text>
</comment>
<name>A0AAW8P0H7_9HYPH</name>
<keyword evidence="1" id="KW-0812">Transmembrane</keyword>
<evidence type="ECO:0000313" key="2">
    <source>
        <dbReference type="EMBL" id="MDR9760562.1"/>
    </source>
</evidence>
<feature type="transmembrane region" description="Helical" evidence="1">
    <location>
        <begin position="167"/>
        <end position="200"/>
    </location>
</feature>
<protein>
    <submittedName>
        <fullName evidence="2">Uncharacterized protein</fullName>
    </submittedName>
</protein>
<sequence>MAGKFEAKNSLSGSFFIEESTLRNIVDFIMKAHATAKRPADVTVSAAFEETRTIETNDVDDLFKDPMLRSKSLKEVSIRCYSDLGYSSIYIYRDLEKPITYTINGERSWVLHLEDSVRNEAAASARWWGIFRNSTRVRQRISGALLTIFLLSFGGVFFAVHQEWKEAARILFLVALTLFVGKIIINLVNLTFPAVIFHFGRGAAQHKTRMKACNIVLGTIGLAVVVGLFTNWLGKITGIS</sequence>
<proteinExistence type="predicted"/>
<reference evidence="3" key="1">
    <citation type="submission" date="2023-07" db="EMBL/GenBank/DDBJ databases">
        <title>Genomic characterization of faba bean (Vicia faba) microsymbionts in Mexican soils.</title>
        <authorList>
            <person name="Rivera Orduna F.N."/>
            <person name="Guevara-Luna J."/>
            <person name="Yan J."/>
            <person name="Arroyo-Herrera I."/>
            <person name="Li Y."/>
            <person name="Vasquez-Murrieta M.S."/>
            <person name="Wang E.T."/>
        </authorList>
    </citation>
    <scope>NUCLEOTIDE SEQUENCE [LARGE SCALE GENOMIC DNA]</scope>
    <source>
        <strain evidence="3">CH6</strain>
    </source>
</reference>
<dbReference type="RefSeq" id="WP_310807587.1">
    <property type="nucleotide sequence ID" value="NZ_JAVLSH010000004.1"/>
</dbReference>
<feature type="transmembrane region" description="Helical" evidence="1">
    <location>
        <begin position="212"/>
        <end position="234"/>
    </location>
</feature>
<evidence type="ECO:0000256" key="1">
    <source>
        <dbReference type="SAM" id="Phobius"/>
    </source>
</evidence>
<accession>A0AAW8P0H7</accession>
<feature type="transmembrane region" description="Helical" evidence="1">
    <location>
        <begin position="141"/>
        <end position="161"/>
    </location>
</feature>